<dbReference type="InterPro" id="IPR036817">
    <property type="entry name" value="Transthyretin/HIU_hydrolase_sf"/>
</dbReference>
<evidence type="ECO:0000259" key="1">
    <source>
        <dbReference type="Pfam" id="PF00576"/>
    </source>
</evidence>
<evidence type="ECO:0000313" key="3">
    <source>
        <dbReference type="Proteomes" id="UP000271573"/>
    </source>
</evidence>
<feature type="domain" description="Transthyretin/hydroxyisourate hydrolase" evidence="1">
    <location>
        <begin position="18"/>
        <end position="113"/>
    </location>
</feature>
<proteinExistence type="predicted"/>
<name>A0A3G9IWK1_9ACTN</name>
<dbReference type="EMBL" id="AP019307">
    <property type="protein sequence ID" value="BBH16733.1"/>
    <property type="molecule type" value="Genomic_DNA"/>
</dbReference>
<dbReference type="SUPFAM" id="SSF49472">
    <property type="entry name" value="Transthyretin (synonym: prealbumin)"/>
    <property type="match status" value="1"/>
</dbReference>
<dbReference type="KEGG" id="nbe:Back2_10200"/>
<dbReference type="AlphaFoldDB" id="A0A3G9IWK1"/>
<protein>
    <recommendedName>
        <fullName evidence="1">Transthyretin/hydroxyisourate hydrolase domain-containing protein</fullName>
    </recommendedName>
</protein>
<dbReference type="Proteomes" id="UP000271573">
    <property type="component" value="Chromosome"/>
</dbReference>
<dbReference type="OrthoDB" id="9792386at2"/>
<dbReference type="Pfam" id="PF00576">
    <property type="entry name" value="Transthyretin"/>
    <property type="match status" value="1"/>
</dbReference>
<organism evidence="2 3">
    <name type="scientific">Nocardioides baekrokdamisoli</name>
    <dbReference type="NCBI Taxonomy" id="1804624"/>
    <lineage>
        <taxon>Bacteria</taxon>
        <taxon>Bacillati</taxon>
        <taxon>Actinomycetota</taxon>
        <taxon>Actinomycetes</taxon>
        <taxon>Propionibacteriales</taxon>
        <taxon>Nocardioidaceae</taxon>
        <taxon>Nocardioides</taxon>
    </lineage>
</organism>
<dbReference type="RefSeq" id="WP_125567348.1">
    <property type="nucleotide sequence ID" value="NZ_AP019307.1"/>
</dbReference>
<dbReference type="Gene3D" id="2.60.40.180">
    <property type="entry name" value="Transthyretin/hydroxyisourate hydrolase domain"/>
    <property type="match status" value="1"/>
</dbReference>
<dbReference type="InterPro" id="IPR023416">
    <property type="entry name" value="Transthyretin/HIU_hydrolase_d"/>
</dbReference>
<sequence length="126" mass="13004">MGIVTRIKEDLGLPITSLTVRITDTALGSPAAGVHLTLSAPDGHGLNGRTDEFGSARVDDGLIPGSYAVVLEAGKWFAAHNRPCGYGDIVINVEVSTGAAHDVTVSLAGFAYSITLEPNAYQPPAS</sequence>
<reference evidence="2 3" key="1">
    <citation type="submission" date="2018-11" db="EMBL/GenBank/DDBJ databases">
        <title>Complete genome sequence of Nocardioides baekrokdamisoli strain KCTC 39748.</title>
        <authorList>
            <person name="Kang S.W."/>
            <person name="Lee K.C."/>
            <person name="Kim K.K."/>
            <person name="Kim J.S."/>
            <person name="Kim D.S."/>
            <person name="Ko S.H."/>
            <person name="Yang S.H."/>
            <person name="Shin Y.K."/>
            <person name="Lee J.S."/>
        </authorList>
    </citation>
    <scope>NUCLEOTIDE SEQUENCE [LARGE SCALE GENOMIC DNA]</scope>
    <source>
        <strain evidence="2 3">KCTC 39748</strain>
    </source>
</reference>
<accession>A0A3G9IWK1</accession>
<gene>
    <name evidence="2" type="ORF">Back2_10200</name>
</gene>
<evidence type="ECO:0000313" key="2">
    <source>
        <dbReference type="EMBL" id="BBH16733.1"/>
    </source>
</evidence>
<keyword evidence="3" id="KW-1185">Reference proteome</keyword>